<protein>
    <submittedName>
        <fullName evidence="2">Uncharacterized protein</fullName>
    </submittedName>
</protein>
<dbReference type="EMBL" id="LAZR01022712">
    <property type="protein sequence ID" value="KKL80921.1"/>
    <property type="molecule type" value="Genomic_DNA"/>
</dbReference>
<proteinExistence type="predicted"/>
<dbReference type="AlphaFoldDB" id="A0A0F9FRD6"/>
<name>A0A0F9FRD6_9ZZZZ</name>
<organism evidence="2">
    <name type="scientific">marine sediment metagenome</name>
    <dbReference type="NCBI Taxonomy" id="412755"/>
    <lineage>
        <taxon>unclassified sequences</taxon>
        <taxon>metagenomes</taxon>
        <taxon>ecological metagenomes</taxon>
    </lineage>
</organism>
<evidence type="ECO:0000313" key="2">
    <source>
        <dbReference type="EMBL" id="KKL80921.1"/>
    </source>
</evidence>
<reference evidence="2" key="1">
    <citation type="journal article" date="2015" name="Nature">
        <title>Complex archaea that bridge the gap between prokaryotes and eukaryotes.</title>
        <authorList>
            <person name="Spang A."/>
            <person name="Saw J.H."/>
            <person name="Jorgensen S.L."/>
            <person name="Zaremba-Niedzwiedzka K."/>
            <person name="Martijn J."/>
            <person name="Lind A.E."/>
            <person name="van Eijk R."/>
            <person name="Schleper C."/>
            <person name="Guy L."/>
            <person name="Ettema T.J."/>
        </authorList>
    </citation>
    <scope>NUCLEOTIDE SEQUENCE</scope>
</reference>
<comment type="caution">
    <text evidence="2">The sequence shown here is derived from an EMBL/GenBank/DDBJ whole genome shotgun (WGS) entry which is preliminary data.</text>
</comment>
<evidence type="ECO:0000256" key="1">
    <source>
        <dbReference type="SAM" id="MobiDB-lite"/>
    </source>
</evidence>
<accession>A0A0F9FRD6</accession>
<sequence length="42" mass="4549">KHQGHMPDFGKLGDVGDRRASLGILDLPSSSEVEDSDRVVVE</sequence>
<feature type="region of interest" description="Disordered" evidence="1">
    <location>
        <begin position="23"/>
        <end position="42"/>
    </location>
</feature>
<gene>
    <name evidence="2" type="ORF">LCGC14_1999950</name>
</gene>
<feature type="non-terminal residue" evidence="2">
    <location>
        <position position="1"/>
    </location>
</feature>